<name>E0I8S6_9BACL</name>
<evidence type="ECO:0000313" key="4">
    <source>
        <dbReference type="Proteomes" id="UP000005387"/>
    </source>
</evidence>
<dbReference type="InterPro" id="IPR036291">
    <property type="entry name" value="NAD(P)-bd_dom_sf"/>
</dbReference>
<dbReference type="InterPro" id="IPR028939">
    <property type="entry name" value="P5C_Rdtase_cat_N"/>
</dbReference>
<dbReference type="STRING" id="717606.PaecuDRAFT_2057"/>
<dbReference type="EMBL" id="AEDD01000005">
    <property type="protein sequence ID" value="EFM10810.1"/>
    <property type="molecule type" value="Genomic_DNA"/>
</dbReference>
<dbReference type="Gene3D" id="3.40.50.720">
    <property type="entry name" value="NAD(P)-binding Rossmann-like Domain"/>
    <property type="match status" value="1"/>
</dbReference>
<keyword evidence="4" id="KW-1185">Reference proteome</keyword>
<accession>E0I8S6</accession>
<dbReference type="Proteomes" id="UP000005387">
    <property type="component" value="Unassembled WGS sequence"/>
</dbReference>
<evidence type="ECO:0000313" key="3">
    <source>
        <dbReference type="EMBL" id="EFM10810.1"/>
    </source>
</evidence>
<dbReference type="OrthoDB" id="9786864at2"/>
<organism evidence="3 4">
    <name type="scientific">Paenibacillus curdlanolyticus YK9</name>
    <dbReference type="NCBI Taxonomy" id="717606"/>
    <lineage>
        <taxon>Bacteria</taxon>
        <taxon>Bacillati</taxon>
        <taxon>Bacillota</taxon>
        <taxon>Bacilli</taxon>
        <taxon>Bacillales</taxon>
        <taxon>Paenibacillaceae</taxon>
        <taxon>Paenibacillus</taxon>
    </lineage>
</organism>
<dbReference type="RefSeq" id="WP_006038060.1">
    <property type="nucleotide sequence ID" value="NZ_AEDD01000005.1"/>
</dbReference>
<dbReference type="eggNOG" id="COG2085">
    <property type="taxonomic scope" value="Bacteria"/>
</dbReference>
<protein>
    <submittedName>
        <fullName evidence="3">NADP oxidoreductase coenzyme F420-dependent</fullName>
    </submittedName>
</protein>
<dbReference type="PANTHER" id="PTHR14239">
    <property type="entry name" value="DUDULIN-RELATED"/>
    <property type="match status" value="1"/>
</dbReference>
<dbReference type="InterPro" id="IPR051267">
    <property type="entry name" value="STEAP_metalloreductase"/>
</dbReference>
<dbReference type="SUPFAM" id="SSF51735">
    <property type="entry name" value="NAD(P)-binding Rossmann-fold domains"/>
    <property type="match status" value="1"/>
</dbReference>
<evidence type="ECO:0000256" key="1">
    <source>
        <dbReference type="ARBA" id="ARBA00023002"/>
    </source>
</evidence>
<gene>
    <name evidence="3" type="ORF">PaecuDRAFT_2057</name>
</gene>
<proteinExistence type="predicted"/>
<feature type="domain" description="Pyrroline-5-carboxylate reductase catalytic N-terminal" evidence="2">
    <location>
        <begin position="4"/>
        <end position="97"/>
    </location>
</feature>
<reference evidence="3 4" key="1">
    <citation type="submission" date="2010-07" db="EMBL/GenBank/DDBJ databases">
        <title>The draft genome of Paenibacillus curdlanolyticus YK9.</title>
        <authorList>
            <consortium name="US DOE Joint Genome Institute (JGI-PGF)"/>
            <person name="Lucas S."/>
            <person name="Copeland A."/>
            <person name="Lapidus A."/>
            <person name="Cheng J.-F."/>
            <person name="Bruce D."/>
            <person name="Goodwin L."/>
            <person name="Pitluck S."/>
            <person name="Land M.L."/>
            <person name="Hauser L."/>
            <person name="Chang Y.-J."/>
            <person name="Jeffries C."/>
            <person name="Anderson I.J."/>
            <person name="Johnson E."/>
            <person name="Loganathan U."/>
            <person name="Mulhopadhyay B."/>
            <person name="Kyrpides N."/>
            <person name="Woyke T.J."/>
        </authorList>
    </citation>
    <scope>NUCLEOTIDE SEQUENCE [LARGE SCALE GENOMIC DNA]</scope>
    <source>
        <strain evidence="3 4">YK9</strain>
    </source>
</reference>
<dbReference type="AlphaFoldDB" id="E0I8S6"/>
<sequence>MQMKIGIIGAGNAGKTLGSALASQGYSIMLGSRRPEKLTDWVQVEQADKKTIFLGTLSEAAAFGDFLIHAVTGREAIEALKQAGEENLHGKILLDVSLPIDFSEGRMRLFTSTGESLGERIQSTFPDAKVVKAMNHIAAGVMVNPNRIAGGDHDLFMCGNDGTAKQAVSALLKQAFGWKQIHDIGDISAAQATEGLALLASRVASVLGHGMMNFKVSH</sequence>
<evidence type="ECO:0000259" key="2">
    <source>
        <dbReference type="Pfam" id="PF03807"/>
    </source>
</evidence>
<dbReference type="GO" id="GO:0016491">
    <property type="term" value="F:oxidoreductase activity"/>
    <property type="evidence" value="ECO:0007669"/>
    <property type="project" value="UniProtKB-KW"/>
</dbReference>
<dbReference type="Pfam" id="PF03807">
    <property type="entry name" value="F420_oxidored"/>
    <property type="match status" value="1"/>
</dbReference>
<keyword evidence="1" id="KW-0560">Oxidoreductase</keyword>